<dbReference type="EMBL" id="CP036264">
    <property type="protein sequence ID" value="QEF98921.1"/>
    <property type="molecule type" value="Genomic_DNA"/>
</dbReference>
<reference evidence="10 11" key="1">
    <citation type="submission" date="2019-02" db="EMBL/GenBank/DDBJ databases">
        <title>Planctomycetal bacteria perform biofilm scaping via a novel small molecule.</title>
        <authorList>
            <person name="Jeske O."/>
            <person name="Boedeker C."/>
            <person name="Wiegand S."/>
            <person name="Breitling P."/>
            <person name="Kallscheuer N."/>
            <person name="Jogler M."/>
            <person name="Rohde M."/>
            <person name="Petersen J."/>
            <person name="Medema M.H."/>
            <person name="Surup F."/>
            <person name="Jogler C."/>
        </authorList>
    </citation>
    <scope>NUCLEOTIDE SEQUENCE [LARGE SCALE GENOMIC DNA]</scope>
    <source>
        <strain evidence="10 11">Mal15</strain>
    </source>
</reference>
<dbReference type="SUPFAM" id="SSF50129">
    <property type="entry name" value="GroES-like"/>
    <property type="match status" value="1"/>
</dbReference>
<evidence type="ECO:0000256" key="6">
    <source>
        <dbReference type="ARBA" id="ARBA00023002"/>
    </source>
</evidence>
<dbReference type="PROSITE" id="PS00059">
    <property type="entry name" value="ADH_ZINC"/>
    <property type="match status" value="1"/>
</dbReference>
<proteinExistence type="inferred from homology"/>
<dbReference type="InterPro" id="IPR013149">
    <property type="entry name" value="ADH-like_C"/>
</dbReference>
<dbReference type="GO" id="GO:0008106">
    <property type="term" value="F:alcohol dehydrogenase (NADP+) activity"/>
    <property type="evidence" value="ECO:0007669"/>
    <property type="project" value="UniProtKB-EC"/>
</dbReference>
<dbReference type="Pfam" id="PF00107">
    <property type="entry name" value="ADH_zinc_N"/>
    <property type="match status" value="1"/>
</dbReference>
<keyword evidence="6 10" id="KW-0560">Oxidoreductase</keyword>
<dbReference type="SMART" id="SM00829">
    <property type="entry name" value="PKS_ER"/>
    <property type="match status" value="1"/>
</dbReference>
<dbReference type="Gene3D" id="3.40.50.720">
    <property type="entry name" value="NAD(P)-binding Rossmann-like Domain"/>
    <property type="match status" value="1"/>
</dbReference>
<keyword evidence="4 8" id="KW-0862">Zinc</keyword>
<evidence type="ECO:0000313" key="10">
    <source>
        <dbReference type="EMBL" id="QEF98921.1"/>
    </source>
</evidence>
<evidence type="ECO:0000256" key="5">
    <source>
        <dbReference type="ARBA" id="ARBA00022857"/>
    </source>
</evidence>
<dbReference type="InterPro" id="IPR002328">
    <property type="entry name" value="ADH_Zn_CS"/>
</dbReference>
<evidence type="ECO:0000256" key="7">
    <source>
        <dbReference type="ARBA" id="ARBA00024074"/>
    </source>
</evidence>
<dbReference type="InterPro" id="IPR036291">
    <property type="entry name" value="NAD(P)-bd_dom_sf"/>
</dbReference>
<dbReference type="InterPro" id="IPR011032">
    <property type="entry name" value="GroES-like_sf"/>
</dbReference>
<dbReference type="PROSITE" id="PS00065">
    <property type="entry name" value="D_2_HYDROXYACID_DH_1"/>
    <property type="match status" value="1"/>
</dbReference>
<comment type="cofactor">
    <cofactor evidence="1 8">
        <name>Zn(2+)</name>
        <dbReference type="ChEBI" id="CHEBI:29105"/>
    </cofactor>
</comment>
<evidence type="ECO:0000256" key="3">
    <source>
        <dbReference type="ARBA" id="ARBA00022723"/>
    </source>
</evidence>
<feature type="domain" description="Enoyl reductase (ER)" evidence="9">
    <location>
        <begin position="13"/>
        <end position="332"/>
    </location>
</feature>
<organism evidence="10 11">
    <name type="scientific">Stieleria maiorica</name>
    <dbReference type="NCBI Taxonomy" id="2795974"/>
    <lineage>
        <taxon>Bacteria</taxon>
        <taxon>Pseudomonadati</taxon>
        <taxon>Planctomycetota</taxon>
        <taxon>Planctomycetia</taxon>
        <taxon>Pirellulales</taxon>
        <taxon>Pirellulaceae</taxon>
        <taxon>Stieleria</taxon>
    </lineage>
</organism>
<dbReference type="FunFam" id="3.40.50.720:FF:000022">
    <property type="entry name" value="Cinnamyl alcohol dehydrogenase"/>
    <property type="match status" value="1"/>
</dbReference>
<dbReference type="RefSeq" id="WP_147868396.1">
    <property type="nucleotide sequence ID" value="NZ_CP036264.1"/>
</dbReference>
<dbReference type="Gene3D" id="3.90.180.10">
    <property type="entry name" value="Medium-chain alcohol dehydrogenases, catalytic domain"/>
    <property type="match status" value="1"/>
</dbReference>
<evidence type="ECO:0000313" key="11">
    <source>
        <dbReference type="Proteomes" id="UP000321353"/>
    </source>
</evidence>
<keyword evidence="5" id="KW-0521">NADP</keyword>
<sequence length="335" mass="35574">MTVKAYAVTKAKGDFEPFEFELGDIDPYEVDISVESCGICHSDLSMVDDEWGMAQFPLVPGHEVVGKVSAVGDLVSHVKVGDRVGLGWHAGYCMMCDQCMGGDHNLCANAEPTIAGRHGGFADTVRAKAASVVKIPDGLDASEAGPLLCGGIAVFNPMVQVGLSPTGSVGVIGIGGLGHMGLKFAAAWGCHVTAFTSDSKRQEALDMGAHDTINSRDPDAIKAAAGRFDLVLSTVNVPLDWNAVLATLKPRGRLMMPGAVTEPLGINVLPDMMFKQLAVGSSPVGPPVVIRQMLDFAARHNIAPVNEHFPMSKVNDAFEHLRSGKVRYRIVLDRE</sequence>
<evidence type="ECO:0000256" key="2">
    <source>
        <dbReference type="ARBA" id="ARBA00008072"/>
    </source>
</evidence>
<dbReference type="InterPro" id="IPR020843">
    <property type="entry name" value="ER"/>
</dbReference>
<comment type="similarity">
    <text evidence="2 8">Belongs to the zinc-containing alcohol dehydrogenase family.</text>
</comment>
<evidence type="ECO:0000256" key="8">
    <source>
        <dbReference type="RuleBase" id="RU361277"/>
    </source>
</evidence>
<dbReference type="CDD" id="cd05283">
    <property type="entry name" value="CAD1"/>
    <property type="match status" value="1"/>
</dbReference>
<evidence type="ECO:0000256" key="4">
    <source>
        <dbReference type="ARBA" id="ARBA00022833"/>
    </source>
</evidence>
<dbReference type="InterPro" id="IPR029752">
    <property type="entry name" value="D-isomer_DH_CS1"/>
</dbReference>
<name>A0A5B9MC81_9BACT</name>
<keyword evidence="11" id="KW-1185">Reference proteome</keyword>
<dbReference type="KEGG" id="smam:Mal15_29790"/>
<dbReference type="InterPro" id="IPR047109">
    <property type="entry name" value="CAD-like"/>
</dbReference>
<accession>A0A5B9MC81</accession>
<dbReference type="InterPro" id="IPR013154">
    <property type="entry name" value="ADH-like_N"/>
</dbReference>
<dbReference type="EC" id="1.1.1.2" evidence="7"/>
<dbReference type="Pfam" id="PF08240">
    <property type="entry name" value="ADH_N"/>
    <property type="match status" value="1"/>
</dbReference>
<dbReference type="PANTHER" id="PTHR42683">
    <property type="entry name" value="ALDEHYDE REDUCTASE"/>
    <property type="match status" value="1"/>
</dbReference>
<gene>
    <name evidence="10" type="primary">ahr_1</name>
    <name evidence="10" type="ORF">Mal15_29790</name>
</gene>
<dbReference type="GO" id="GO:0008270">
    <property type="term" value="F:zinc ion binding"/>
    <property type="evidence" value="ECO:0007669"/>
    <property type="project" value="InterPro"/>
</dbReference>
<dbReference type="FunFam" id="3.90.180.10:FF:000018">
    <property type="entry name" value="NAD(P)-dependent alcohol dehydrogenase"/>
    <property type="match status" value="1"/>
</dbReference>
<evidence type="ECO:0000256" key="1">
    <source>
        <dbReference type="ARBA" id="ARBA00001947"/>
    </source>
</evidence>
<dbReference type="AlphaFoldDB" id="A0A5B9MC81"/>
<dbReference type="SUPFAM" id="SSF51735">
    <property type="entry name" value="NAD(P)-binding Rossmann-fold domains"/>
    <property type="match status" value="1"/>
</dbReference>
<dbReference type="Proteomes" id="UP000321353">
    <property type="component" value="Chromosome"/>
</dbReference>
<evidence type="ECO:0000259" key="9">
    <source>
        <dbReference type="SMART" id="SM00829"/>
    </source>
</evidence>
<keyword evidence="3 8" id="KW-0479">Metal-binding</keyword>
<protein>
    <recommendedName>
        <fullName evidence="7">alcohol dehydrogenase (NADP(+))</fullName>
        <ecNumber evidence="7">1.1.1.2</ecNumber>
    </recommendedName>
</protein>